<evidence type="ECO:0000313" key="2">
    <source>
        <dbReference type="EMBL" id="SNT46395.1"/>
    </source>
</evidence>
<dbReference type="AlphaFoldDB" id="A0A239MUR7"/>
<dbReference type="InterPro" id="IPR050855">
    <property type="entry name" value="NDM-1-like"/>
</dbReference>
<protein>
    <submittedName>
        <fullName evidence="2">Glyoxylase, beta-lactamase superfamily II</fullName>
    </submittedName>
</protein>
<feature type="domain" description="Metallo-beta-lactamase" evidence="1">
    <location>
        <begin position="27"/>
        <end position="227"/>
    </location>
</feature>
<dbReference type="Pfam" id="PF00753">
    <property type="entry name" value="Lactamase_B"/>
    <property type="match status" value="1"/>
</dbReference>
<dbReference type="SUPFAM" id="SSF56281">
    <property type="entry name" value="Metallo-hydrolase/oxidoreductase"/>
    <property type="match status" value="1"/>
</dbReference>
<evidence type="ECO:0000313" key="3">
    <source>
        <dbReference type="Proteomes" id="UP000198280"/>
    </source>
</evidence>
<gene>
    <name evidence="2" type="ORF">SAMN05216252_12814</name>
</gene>
<dbReference type="Proteomes" id="UP000198280">
    <property type="component" value="Unassembled WGS sequence"/>
</dbReference>
<dbReference type="Gene3D" id="3.60.15.10">
    <property type="entry name" value="Ribonuclease Z/Hydroxyacylglutathione hydrolase-like"/>
    <property type="match status" value="1"/>
</dbReference>
<dbReference type="RefSeq" id="WP_089228043.1">
    <property type="nucleotide sequence ID" value="NZ_FZOF01000028.1"/>
</dbReference>
<reference evidence="2 3" key="1">
    <citation type="submission" date="2017-06" db="EMBL/GenBank/DDBJ databases">
        <authorList>
            <person name="Kim H.J."/>
            <person name="Triplett B.A."/>
        </authorList>
    </citation>
    <scope>NUCLEOTIDE SEQUENCE [LARGE SCALE GENOMIC DNA]</scope>
    <source>
        <strain evidence="2 3">CGMCC 4.1858</strain>
    </source>
</reference>
<organism evidence="2 3">
    <name type="scientific">Actinacidiphila glaucinigra</name>
    <dbReference type="NCBI Taxonomy" id="235986"/>
    <lineage>
        <taxon>Bacteria</taxon>
        <taxon>Bacillati</taxon>
        <taxon>Actinomycetota</taxon>
        <taxon>Actinomycetes</taxon>
        <taxon>Kitasatosporales</taxon>
        <taxon>Streptomycetaceae</taxon>
        <taxon>Actinacidiphila</taxon>
    </lineage>
</organism>
<dbReference type="EMBL" id="FZOF01000028">
    <property type="protein sequence ID" value="SNT46395.1"/>
    <property type="molecule type" value="Genomic_DNA"/>
</dbReference>
<keyword evidence="3" id="KW-1185">Reference proteome</keyword>
<dbReference type="PANTHER" id="PTHR42951:SF4">
    <property type="entry name" value="ACYL-COENZYME A THIOESTERASE MBLAC2"/>
    <property type="match status" value="1"/>
</dbReference>
<dbReference type="OrthoDB" id="2971563at2"/>
<accession>A0A239MUR7</accession>
<evidence type="ECO:0000259" key="1">
    <source>
        <dbReference type="SMART" id="SM00849"/>
    </source>
</evidence>
<dbReference type="InterPro" id="IPR001279">
    <property type="entry name" value="Metallo-B-lactamas"/>
</dbReference>
<dbReference type="SMART" id="SM00849">
    <property type="entry name" value="Lactamase_B"/>
    <property type="match status" value="1"/>
</dbReference>
<dbReference type="InterPro" id="IPR036866">
    <property type="entry name" value="RibonucZ/Hydroxyglut_hydro"/>
</dbReference>
<dbReference type="PANTHER" id="PTHR42951">
    <property type="entry name" value="METALLO-BETA-LACTAMASE DOMAIN-CONTAINING"/>
    <property type="match status" value="1"/>
</dbReference>
<name>A0A239MUR7_9ACTN</name>
<sequence>MTHWYEQRDVEDGLVRISEPHAHEIVRANVWWLRGSERDLVVDAGLGVVPLRREVPEILARDPLLLLTHAHLDHVGGAHEFAERAAHGADAAALARGVPASLDGPELAERLGTEDVGASFPDLLLDALPDPGYDPGGYGIGPVTLTRTLSGDERIDLGGRVLTVLHVPGHTPGSVALLEERTGVLYSGDAVYDGYLIDDLPESDVAAYRRTAAFLADLDVRVVHPGHGRSFGRDRLREVTERYLRRSAPADRA</sequence>
<proteinExistence type="predicted"/>